<dbReference type="PANTHER" id="PTHR45138:SF9">
    <property type="entry name" value="DIGUANYLATE CYCLASE DGCM-RELATED"/>
    <property type="match status" value="1"/>
</dbReference>
<feature type="domain" description="PAS" evidence="3">
    <location>
        <begin position="15"/>
        <end position="61"/>
    </location>
</feature>
<dbReference type="NCBIfam" id="TIGR00229">
    <property type="entry name" value="sensory_box"/>
    <property type="match status" value="1"/>
</dbReference>
<dbReference type="Gene3D" id="3.30.450.20">
    <property type="entry name" value="PAS domain"/>
    <property type="match status" value="1"/>
</dbReference>
<dbReference type="GO" id="GO:0052621">
    <property type="term" value="F:diguanylate cyclase activity"/>
    <property type="evidence" value="ECO:0007669"/>
    <property type="project" value="UniProtKB-EC"/>
</dbReference>
<dbReference type="EMBL" id="FXXP01000001">
    <property type="protein sequence ID" value="SMX27182.1"/>
    <property type="molecule type" value="Genomic_DNA"/>
</dbReference>
<dbReference type="SUPFAM" id="SSF55073">
    <property type="entry name" value="Nucleotide cyclase"/>
    <property type="match status" value="1"/>
</dbReference>
<name>A0A238JB48_9RHOB</name>
<dbReference type="Gene3D" id="3.30.450.40">
    <property type="match status" value="1"/>
</dbReference>
<dbReference type="AlphaFoldDB" id="A0A238JB48"/>
<dbReference type="InterPro" id="IPR000700">
    <property type="entry name" value="PAS-assoc_C"/>
</dbReference>
<evidence type="ECO:0000313" key="7">
    <source>
        <dbReference type="Proteomes" id="UP000225972"/>
    </source>
</evidence>
<evidence type="ECO:0000259" key="3">
    <source>
        <dbReference type="PROSITE" id="PS50112"/>
    </source>
</evidence>
<dbReference type="Pfam" id="PF01590">
    <property type="entry name" value="GAF"/>
    <property type="match status" value="1"/>
</dbReference>
<dbReference type="InterPro" id="IPR043128">
    <property type="entry name" value="Rev_trsase/Diguanyl_cyclase"/>
</dbReference>
<dbReference type="SUPFAM" id="SSF55785">
    <property type="entry name" value="PYP-like sensor domain (PAS domain)"/>
    <property type="match status" value="1"/>
</dbReference>
<keyword evidence="6" id="KW-0808">Transferase</keyword>
<evidence type="ECO:0000259" key="5">
    <source>
        <dbReference type="PROSITE" id="PS50887"/>
    </source>
</evidence>
<evidence type="ECO:0000256" key="2">
    <source>
        <dbReference type="ARBA" id="ARBA00034247"/>
    </source>
</evidence>
<dbReference type="Pfam" id="PF00990">
    <property type="entry name" value="GGDEF"/>
    <property type="match status" value="1"/>
</dbReference>
<dbReference type="PROSITE" id="PS50887">
    <property type="entry name" value="GGDEF"/>
    <property type="match status" value="1"/>
</dbReference>
<evidence type="ECO:0000313" key="6">
    <source>
        <dbReference type="EMBL" id="SMX27182.1"/>
    </source>
</evidence>
<dbReference type="InterPro" id="IPR050469">
    <property type="entry name" value="Diguanylate_Cyclase"/>
</dbReference>
<dbReference type="FunFam" id="3.30.70.270:FF:000001">
    <property type="entry name" value="Diguanylate cyclase domain protein"/>
    <property type="match status" value="1"/>
</dbReference>
<dbReference type="EC" id="2.7.7.65" evidence="1"/>
<dbReference type="Gene3D" id="3.30.70.270">
    <property type="match status" value="1"/>
</dbReference>
<dbReference type="InterPro" id="IPR029016">
    <property type="entry name" value="GAF-like_dom_sf"/>
</dbReference>
<dbReference type="Pfam" id="PF13426">
    <property type="entry name" value="PAS_9"/>
    <property type="match status" value="1"/>
</dbReference>
<sequence length="487" mass="53523">MTVTDTHLTAPSPCAPRAFVDAFDQFPEPVILTDLARRVIWCNAHFENLLGYDLSTVQGTSTRSLYANRQDFDHIGGKRAIPKRDLDRRCYTAEYRHKDGSKIFAETTSWPVKDAEGQLIGFAAILRDKTASYRVNEALSDLYRISSSQSLTGSEKIDAILALGRRFFGLPIALVSLIRDDKFTVLFSNCAHADIPPTTQFCLDETFCHQTLETGAPHAVHQIDENSDAQTRAVGDKTGLQAYIGLPLTVDGERFGTLGFSGPAARPAFGKADFDVLKLCGAWIAQELSLEMSYQALTREAQQDWLTGAGTNRAFRKTLNMAFAKTRLSPSSAQLILFDIDHFKSINDRFGHDRGDVVLRSIAQAVQEKLGRDLQLYRIGGEEFAVILEQCDTQFAVDLAESLREAIASLALGFDTSASFGVSPAAKGFKTENDWLKCADLALYAAKHNGRNQVVTNNGVPSLRVSGKCPMTSCPESEECNARRSSA</sequence>
<dbReference type="CDD" id="cd01949">
    <property type="entry name" value="GGDEF"/>
    <property type="match status" value="1"/>
</dbReference>
<dbReference type="PANTHER" id="PTHR45138">
    <property type="entry name" value="REGULATORY COMPONENTS OF SENSORY TRANSDUCTION SYSTEM"/>
    <property type="match status" value="1"/>
</dbReference>
<keyword evidence="6" id="KW-0548">Nucleotidyltransferase</keyword>
<dbReference type="SUPFAM" id="SSF55781">
    <property type="entry name" value="GAF domain-like"/>
    <property type="match status" value="1"/>
</dbReference>
<accession>A0A238JB48</accession>
<organism evidence="6 7">
    <name type="scientific">Pelagimonas phthalicica</name>
    <dbReference type="NCBI Taxonomy" id="1037362"/>
    <lineage>
        <taxon>Bacteria</taxon>
        <taxon>Pseudomonadati</taxon>
        <taxon>Pseudomonadota</taxon>
        <taxon>Alphaproteobacteria</taxon>
        <taxon>Rhodobacterales</taxon>
        <taxon>Roseobacteraceae</taxon>
        <taxon>Pelagimonas</taxon>
    </lineage>
</organism>
<dbReference type="InterPro" id="IPR003018">
    <property type="entry name" value="GAF"/>
</dbReference>
<dbReference type="InterPro" id="IPR000014">
    <property type="entry name" value="PAS"/>
</dbReference>
<protein>
    <recommendedName>
        <fullName evidence="1">diguanylate cyclase</fullName>
        <ecNumber evidence="1">2.7.7.65</ecNumber>
    </recommendedName>
</protein>
<reference evidence="7" key="1">
    <citation type="submission" date="2017-05" db="EMBL/GenBank/DDBJ databases">
        <authorList>
            <person name="Rodrigo-Torres L."/>
            <person name="Arahal R. D."/>
            <person name="Lucena T."/>
        </authorList>
    </citation>
    <scope>NUCLEOTIDE SEQUENCE [LARGE SCALE GENOMIC DNA]</scope>
    <source>
        <strain evidence="7">CECT 8649</strain>
    </source>
</reference>
<comment type="catalytic activity">
    <reaction evidence="2">
        <text>2 GTP = 3',3'-c-di-GMP + 2 diphosphate</text>
        <dbReference type="Rhea" id="RHEA:24898"/>
        <dbReference type="ChEBI" id="CHEBI:33019"/>
        <dbReference type="ChEBI" id="CHEBI:37565"/>
        <dbReference type="ChEBI" id="CHEBI:58805"/>
        <dbReference type="EC" id="2.7.7.65"/>
    </reaction>
</comment>
<dbReference type="SMART" id="SM00065">
    <property type="entry name" value="GAF"/>
    <property type="match status" value="1"/>
</dbReference>
<dbReference type="CDD" id="cd00130">
    <property type="entry name" value="PAS"/>
    <property type="match status" value="1"/>
</dbReference>
<dbReference type="InterPro" id="IPR029787">
    <property type="entry name" value="Nucleotide_cyclase"/>
</dbReference>
<feature type="domain" description="GGDEF" evidence="5">
    <location>
        <begin position="331"/>
        <end position="459"/>
    </location>
</feature>
<dbReference type="InterPro" id="IPR035965">
    <property type="entry name" value="PAS-like_dom_sf"/>
</dbReference>
<dbReference type="Proteomes" id="UP000225972">
    <property type="component" value="Unassembled WGS sequence"/>
</dbReference>
<dbReference type="PROSITE" id="PS50113">
    <property type="entry name" value="PAC"/>
    <property type="match status" value="1"/>
</dbReference>
<feature type="domain" description="PAC" evidence="4">
    <location>
        <begin position="84"/>
        <end position="141"/>
    </location>
</feature>
<dbReference type="InterPro" id="IPR000160">
    <property type="entry name" value="GGDEF_dom"/>
</dbReference>
<evidence type="ECO:0000259" key="4">
    <source>
        <dbReference type="PROSITE" id="PS50113"/>
    </source>
</evidence>
<dbReference type="NCBIfam" id="TIGR00254">
    <property type="entry name" value="GGDEF"/>
    <property type="match status" value="1"/>
</dbReference>
<dbReference type="SMART" id="SM00267">
    <property type="entry name" value="GGDEF"/>
    <property type="match status" value="1"/>
</dbReference>
<evidence type="ECO:0000256" key="1">
    <source>
        <dbReference type="ARBA" id="ARBA00012528"/>
    </source>
</evidence>
<proteinExistence type="predicted"/>
<gene>
    <name evidence="6" type="primary">adrA</name>
    <name evidence="6" type="ORF">TRP8649_01284</name>
</gene>
<keyword evidence="7" id="KW-1185">Reference proteome</keyword>
<dbReference type="PROSITE" id="PS50112">
    <property type="entry name" value="PAS"/>
    <property type="match status" value="1"/>
</dbReference>